<evidence type="ECO:0000259" key="1">
    <source>
        <dbReference type="SMART" id="SM00731"/>
    </source>
</evidence>
<dbReference type="OrthoDB" id="9793623at2"/>
<evidence type="ECO:0000313" key="3">
    <source>
        <dbReference type="Proteomes" id="UP000199019"/>
    </source>
</evidence>
<evidence type="ECO:0000313" key="2">
    <source>
        <dbReference type="EMBL" id="SES44027.1"/>
    </source>
</evidence>
<protein>
    <submittedName>
        <fullName evidence="2">SprT-like family protein</fullName>
    </submittedName>
</protein>
<dbReference type="SMART" id="SM00731">
    <property type="entry name" value="SprT"/>
    <property type="match status" value="1"/>
</dbReference>
<gene>
    <name evidence="2" type="ORF">SAMN05216199_3684</name>
</gene>
<dbReference type="AlphaFoldDB" id="A0A1H9XDT8"/>
<feature type="domain" description="SprT-like" evidence="1">
    <location>
        <begin position="2"/>
        <end position="139"/>
    </location>
</feature>
<accession>A0A1H9XDT8</accession>
<dbReference type="Pfam" id="PF10263">
    <property type="entry name" value="SprT-like"/>
    <property type="match status" value="1"/>
</dbReference>
<dbReference type="GO" id="GO:0006950">
    <property type="term" value="P:response to stress"/>
    <property type="evidence" value="ECO:0007669"/>
    <property type="project" value="UniProtKB-ARBA"/>
</dbReference>
<dbReference type="InterPro" id="IPR006640">
    <property type="entry name" value="SprT-like_domain"/>
</dbReference>
<dbReference type="RefSeq" id="WP_091761417.1">
    <property type="nucleotide sequence ID" value="NZ_FOHB01000007.1"/>
</dbReference>
<sequence length="260" mass="28455">MDTRDALALARSLVAEHGLSGWRVELDRAKTRAGACHYAKKLITLSGPLTWLHSEEQVRDTILHEVAHALVGPRHRHDKVWRATAVRIGCTGERCVPLDAPKVEGDWTGTCPAGHEVNRHRRPQRLQSCSRCAPSFDVRHLFEWTHRGRPAAMSPAYQSQLAAVRRNLEQAAAAARVAANEPGLSGVTPFELWGKAALDPDASTSVRARVRLAPGARARCLAPGKYYGVVGVVVKRGRTRYHLKVPAGILTVPFELAEAA</sequence>
<organism evidence="2 3">
    <name type="scientific">Pedococcus cremeus</name>
    <dbReference type="NCBI Taxonomy" id="587636"/>
    <lineage>
        <taxon>Bacteria</taxon>
        <taxon>Bacillati</taxon>
        <taxon>Actinomycetota</taxon>
        <taxon>Actinomycetes</taxon>
        <taxon>Micrococcales</taxon>
        <taxon>Intrasporangiaceae</taxon>
        <taxon>Pedococcus</taxon>
    </lineage>
</organism>
<name>A0A1H9XDT8_9MICO</name>
<dbReference type="STRING" id="587636.SAMN05216199_3684"/>
<reference evidence="3" key="1">
    <citation type="submission" date="2016-10" db="EMBL/GenBank/DDBJ databases">
        <authorList>
            <person name="Varghese N."/>
            <person name="Submissions S."/>
        </authorList>
    </citation>
    <scope>NUCLEOTIDE SEQUENCE [LARGE SCALE GENOMIC DNA]</scope>
    <source>
        <strain evidence="3">CGMCC 1.6963</strain>
    </source>
</reference>
<dbReference type="EMBL" id="FOHB01000007">
    <property type="protein sequence ID" value="SES44027.1"/>
    <property type="molecule type" value="Genomic_DNA"/>
</dbReference>
<proteinExistence type="predicted"/>
<keyword evidence="3" id="KW-1185">Reference proteome</keyword>
<dbReference type="Proteomes" id="UP000199019">
    <property type="component" value="Unassembled WGS sequence"/>
</dbReference>